<dbReference type="InterPro" id="IPR036390">
    <property type="entry name" value="WH_DNA-bd_sf"/>
</dbReference>
<dbReference type="Proteomes" id="UP000316621">
    <property type="component" value="Chromosome 1"/>
</dbReference>
<keyword evidence="1" id="KW-0732">Signal</keyword>
<feature type="domain" description="Replication protein A C-terminal" evidence="2">
    <location>
        <begin position="32"/>
        <end position="97"/>
    </location>
</feature>
<feature type="signal peptide" evidence="1">
    <location>
        <begin position="1"/>
        <end position="23"/>
    </location>
</feature>
<keyword evidence="4" id="KW-1185">Reference proteome</keyword>
<accession>A0A4Y7IG87</accession>
<protein>
    <recommendedName>
        <fullName evidence="2">Replication protein A C-terminal domain-containing protein</fullName>
    </recommendedName>
</protein>
<proteinExistence type="predicted"/>
<evidence type="ECO:0000313" key="3">
    <source>
        <dbReference type="EMBL" id="RZC46731.1"/>
    </source>
</evidence>
<name>A0A4Y7IG87_PAPSO</name>
<dbReference type="Gramene" id="RZC46731">
    <property type="protein sequence ID" value="RZC46731"/>
    <property type="gene ID" value="C5167_039678"/>
</dbReference>
<dbReference type="SUPFAM" id="SSF46785">
    <property type="entry name" value="Winged helix' DNA-binding domain"/>
    <property type="match status" value="1"/>
</dbReference>
<reference evidence="3 4" key="1">
    <citation type="journal article" date="2018" name="Science">
        <title>The opium poppy genome and morphinan production.</title>
        <authorList>
            <person name="Guo L."/>
            <person name="Winzer T."/>
            <person name="Yang X."/>
            <person name="Li Y."/>
            <person name="Ning Z."/>
            <person name="He Z."/>
            <person name="Teodor R."/>
            <person name="Lu Y."/>
            <person name="Bowser T.A."/>
            <person name="Graham I.A."/>
            <person name="Ye K."/>
        </authorList>
    </citation>
    <scope>NUCLEOTIDE SEQUENCE [LARGE SCALE GENOMIC DNA]</scope>
    <source>
        <strain evidence="4">cv. HN1</strain>
        <tissue evidence="3">Leaves</tissue>
    </source>
</reference>
<feature type="chain" id="PRO_5021292442" description="Replication protein A C-terminal domain-containing protein" evidence="1">
    <location>
        <begin position="24"/>
        <end position="105"/>
    </location>
</feature>
<sequence>MLSKAIGCTIVESLILTFLGVWDEPVDRGDMKFSSQPSFAEIKQKLLDIFSVPAYMARENGVHMDELAEHLKVQVVKVKESLATLEEEGTVYPTIDNYHYKYFGE</sequence>
<dbReference type="Pfam" id="PF08784">
    <property type="entry name" value="RPA_C"/>
    <property type="match status" value="1"/>
</dbReference>
<evidence type="ECO:0000256" key="1">
    <source>
        <dbReference type="SAM" id="SignalP"/>
    </source>
</evidence>
<gene>
    <name evidence="3" type="ORF">C5167_039678</name>
</gene>
<dbReference type="EMBL" id="CM010715">
    <property type="protein sequence ID" value="RZC46731.1"/>
    <property type="molecule type" value="Genomic_DNA"/>
</dbReference>
<evidence type="ECO:0000313" key="4">
    <source>
        <dbReference type="Proteomes" id="UP000316621"/>
    </source>
</evidence>
<dbReference type="STRING" id="3469.A0A4Y7IG87"/>
<dbReference type="InterPro" id="IPR014892">
    <property type="entry name" value="RPA_C"/>
</dbReference>
<evidence type="ECO:0000259" key="2">
    <source>
        <dbReference type="Pfam" id="PF08784"/>
    </source>
</evidence>
<dbReference type="InterPro" id="IPR036388">
    <property type="entry name" value="WH-like_DNA-bd_sf"/>
</dbReference>
<dbReference type="AlphaFoldDB" id="A0A4Y7IG87"/>
<dbReference type="Gene3D" id="1.10.10.10">
    <property type="entry name" value="Winged helix-like DNA-binding domain superfamily/Winged helix DNA-binding domain"/>
    <property type="match status" value="1"/>
</dbReference>
<organism evidence="3 4">
    <name type="scientific">Papaver somniferum</name>
    <name type="common">Opium poppy</name>
    <dbReference type="NCBI Taxonomy" id="3469"/>
    <lineage>
        <taxon>Eukaryota</taxon>
        <taxon>Viridiplantae</taxon>
        <taxon>Streptophyta</taxon>
        <taxon>Embryophyta</taxon>
        <taxon>Tracheophyta</taxon>
        <taxon>Spermatophyta</taxon>
        <taxon>Magnoliopsida</taxon>
        <taxon>Ranunculales</taxon>
        <taxon>Papaveraceae</taxon>
        <taxon>Papaveroideae</taxon>
        <taxon>Papaver</taxon>
    </lineage>
</organism>